<dbReference type="EMBL" id="VSRR010033692">
    <property type="protein sequence ID" value="MPC71862.1"/>
    <property type="molecule type" value="Genomic_DNA"/>
</dbReference>
<proteinExistence type="predicted"/>
<keyword evidence="3" id="KW-1185">Reference proteome</keyword>
<reference evidence="2 3" key="1">
    <citation type="submission" date="2019-05" db="EMBL/GenBank/DDBJ databases">
        <title>Another draft genome of Portunus trituberculatus and its Hox gene families provides insights of decapod evolution.</title>
        <authorList>
            <person name="Jeong J.-H."/>
            <person name="Song I."/>
            <person name="Kim S."/>
            <person name="Choi T."/>
            <person name="Kim D."/>
            <person name="Ryu S."/>
            <person name="Kim W."/>
        </authorList>
    </citation>
    <scope>NUCLEOTIDE SEQUENCE [LARGE SCALE GENOMIC DNA]</scope>
    <source>
        <tissue evidence="2">Muscle</tissue>
    </source>
</reference>
<feature type="compositionally biased region" description="Gly residues" evidence="1">
    <location>
        <begin position="22"/>
        <end position="31"/>
    </location>
</feature>
<evidence type="ECO:0000313" key="3">
    <source>
        <dbReference type="Proteomes" id="UP000324222"/>
    </source>
</evidence>
<sequence length="106" mass="11366">MATSFECLRRGRRSCAREGREGGGVGLGGGQTTRSNGQCHFHILLTFPPSMQGHTFTNTNNVNMTRAESTLCRSGARGWGGGVAGGAWVISFPDLSSHELREEPEL</sequence>
<protein>
    <submittedName>
        <fullName evidence="2">Uncharacterized protein</fullName>
    </submittedName>
</protein>
<evidence type="ECO:0000313" key="2">
    <source>
        <dbReference type="EMBL" id="MPC71862.1"/>
    </source>
</evidence>
<feature type="region of interest" description="Disordered" evidence="1">
    <location>
        <begin position="12"/>
        <end position="32"/>
    </location>
</feature>
<comment type="caution">
    <text evidence="2">The sequence shown here is derived from an EMBL/GenBank/DDBJ whole genome shotgun (WGS) entry which is preliminary data.</text>
</comment>
<gene>
    <name evidence="2" type="ORF">E2C01_066151</name>
</gene>
<organism evidence="2 3">
    <name type="scientific">Portunus trituberculatus</name>
    <name type="common">Swimming crab</name>
    <name type="synonym">Neptunus trituberculatus</name>
    <dbReference type="NCBI Taxonomy" id="210409"/>
    <lineage>
        <taxon>Eukaryota</taxon>
        <taxon>Metazoa</taxon>
        <taxon>Ecdysozoa</taxon>
        <taxon>Arthropoda</taxon>
        <taxon>Crustacea</taxon>
        <taxon>Multicrustacea</taxon>
        <taxon>Malacostraca</taxon>
        <taxon>Eumalacostraca</taxon>
        <taxon>Eucarida</taxon>
        <taxon>Decapoda</taxon>
        <taxon>Pleocyemata</taxon>
        <taxon>Brachyura</taxon>
        <taxon>Eubrachyura</taxon>
        <taxon>Portunoidea</taxon>
        <taxon>Portunidae</taxon>
        <taxon>Portuninae</taxon>
        <taxon>Portunus</taxon>
    </lineage>
</organism>
<accession>A0A5B7HKR2</accession>
<evidence type="ECO:0000256" key="1">
    <source>
        <dbReference type="SAM" id="MobiDB-lite"/>
    </source>
</evidence>
<dbReference type="Proteomes" id="UP000324222">
    <property type="component" value="Unassembled WGS sequence"/>
</dbReference>
<dbReference type="AlphaFoldDB" id="A0A5B7HKR2"/>
<name>A0A5B7HKR2_PORTR</name>